<name>A0A7U0RPR0_SERPR</name>
<keyword evidence="1" id="KW-0813">Transport</keyword>
<dbReference type="InterPro" id="IPR003439">
    <property type="entry name" value="ABC_transporter-like_ATP-bd"/>
</dbReference>
<dbReference type="CDD" id="cd03214">
    <property type="entry name" value="ABC_Iron-Siderophores_B12_Hemin"/>
    <property type="match status" value="1"/>
</dbReference>
<sequence length="265" mass="29070">MNNLPTDSLLSVQNISLASPGKPPRINRLTFALQQGESVTLIGPNGSGKSTLLRLITGELKPSEGEILFQGTPLSAIKPQQRARSIALLSQHDNADLRLKVNEYVTLGRLPWQAEKGQSEHPLIVAKAMDDVGIRHLQDMPLGQLSGGERQRAGFARVLAQQPTLLLLDEPTNHLDPLARHQLLSLIHEKNIATLKVLHDLELVQPFSDKVIMMNQGEILCYGPPDAVLESAHLQQVFGMKSLQARHPITGAALRFFEALPPSSR</sequence>
<evidence type="ECO:0000256" key="3">
    <source>
        <dbReference type="ARBA" id="ARBA00022840"/>
    </source>
</evidence>
<evidence type="ECO:0000256" key="4">
    <source>
        <dbReference type="ARBA" id="ARBA00022967"/>
    </source>
</evidence>
<comment type="function">
    <text evidence="5">Part of the ABC transporter complex HmuTUV involved in hemin import. Responsible for energy coupling to the transport system.</text>
</comment>
<dbReference type="PANTHER" id="PTHR42794:SF1">
    <property type="entry name" value="HEMIN IMPORT ATP-BINDING PROTEIN HMUV"/>
    <property type="match status" value="1"/>
</dbReference>
<evidence type="ECO:0000313" key="8">
    <source>
        <dbReference type="Proteomes" id="UP000596176"/>
    </source>
</evidence>
<protein>
    <submittedName>
        <fullName evidence="7">ABC transporter ATP-binding protein</fullName>
    </submittedName>
</protein>
<dbReference type="GeneID" id="83697271"/>
<evidence type="ECO:0000256" key="2">
    <source>
        <dbReference type="ARBA" id="ARBA00022741"/>
    </source>
</evidence>
<dbReference type="RefSeq" id="WP_099065061.1">
    <property type="nucleotide sequence ID" value="NZ_CBCPHK010000017.1"/>
</dbReference>
<dbReference type="GO" id="GO:0005524">
    <property type="term" value="F:ATP binding"/>
    <property type="evidence" value="ECO:0007669"/>
    <property type="project" value="UniProtKB-KW"/>
</dbReference>
<dbReference type="PROSITE" id="PS00211">
    <property type="entry name" value="ABC_TRANSPORTER_1"/>
    <property type="match status" value="1"/>
</dbReference>
<keyword evidence="2" id="KW-0547">Nucleotide-binding</keyword>
<dbReference type="GO" id="GO:0016887">
    <property type="term" value="F:ATP hydrolysis activity"/>
    <property type="evidence" value="ECO:0007669"/>
    <property type="project" value="InterPro"/>
</dbReference>
<dbReference type="Gene3D" id="3.40.50.300">
    <property type="entry name" value="P-loop containing nucleotide triphosphate hydrolases"/>
    <property type="match status" value="1"/>
</dbReference>
<dbReference type="PANTHER" id="PTHR42794">
    <property type="entry name" value="HEMIN IMPORT ATP-BINDING PROTEIN HMUV"/>
    <property type="match status" value="1"/>
</dbReference>
<dbReference type="PROSITE" id="PS50893">
    <property type="entry name" value="ABC_TRANSPORTER_2"/>
    <property type="match status" value="1"/>
</dbReference>
<feature type="domain" description="ABC transporter" evidence="6">
    <location>
        <begin position="10"/>
        <end position="241"/>
    </location>
</feature>
<dbReference type="InterPro" id="IPR027417">
    <property type="entry name" value="P-loop_NTPase"/>
</dbReference>
<evidence type="ECO:0000259" key="6">
    <source>
        <dbReference type="PROSITE" id="PS50893"/>
    </source>
</evidence>
<evidence type="ECO:0000313" key="7">
    <source>
        <dbReference type="EMBL" id="QQX54886.1"/>
    </source>
</evidence>
<accession>A0A7U0RPR0</accession>
<evidence type="ECO:0000256" key="5">
    <source>
        <dbReference type="ARBA" id="ARBA00037066"/>
    </source>
</evidence>
<dbReference type="Proteomes" id="UP000596176">
    <property type="component" value="Chromosome"/>
</dbReference>
<dbReference type="Pfam" id="PF00005">
    <property type="entry name" value="ABC_tran"/>
    <property type="match status" value="1"/>
</dbReference>
<dbReference type="SMART" id="SM00382">
    <property type="entry name" value="AAA"/>
    <property type="match status" value="1"/>
</dbReference>
<reference evidence="7 8" key="1">
    <citation type="submission" date="2021-01" db="EMBL/GenBank/DDBJ databases">
        <title>Chromosome sequence of Serratia proteamaculans strain 94 rif-r, isolated from spoiled beef.</title>
        <authorList>
            <person name="Zaytseva Y.V."/>
            <person name="Iablokov S.N."/>
            <person name="Klyukina A."/>
        </authorList>
    </citation>
    <scope>NUCLEOTIDE SEQUENCE [LARGE SCALE GENOMIC DNA]</scope>
    <source>
        <strain evidence="7 8">94 rif-r</strain>
    </source>
</reference>
<keyword evidence="3 7" id="KW-0067">ATP-binding</keyword>
<dbReference type="InterPro" id="IPR003593">
    <property type="entry name" value="AAA+_ATPase"/>
</dbReference>
<dbReference type="AlphaFoldDB" id="A0A7U0RPR0"/>
<gene>
    <name evidence="7" type="ORF">JKX24_07760</name>
</gene>
<organism evidence="7 8">
    <name type="scientific">Serratia proteamaculans</name>
    <dbReference type="NCBI Taxonomy" id="28151"/>
    <lineage>
        <taxon>Bacteria</taxon>
        <taxon>Pseudomonadati</taxon>
        <taxon>Pseudomonadota</taxon>
        <taxon>Gammaproteobacteria</taxon>
        <taxon>Enterobacterales</taxon>
        <taxon>Yersiniaceae</taxon>
        <taxon>Serratia</taxon>
    </lineage>
</organism>
<proteinExistence type="predicted"/>
<keyword evidence="4" id="KW-1278">Translocase</keyword>
<dbReference type="InterPro" id="IPR017871">
    <property type="entry name" value="ABC_transporter-like_CS"/>
</dbReference>
<dbReference type="EMBL" id="CP068391">
    <property type="protein sequence ID" value="QQX54886.1"/>
    <property type="molecule type" value="Genomic_DNA"/>
</dbReference>
<dbReference type="SUPFAM" id="SSF52540">
    <property type="entry name" value="P-loop containing nucleoside triphosphate hydrolases"/>
    <property type="match status" value="1"/>
</dbReference>
<evidence type="ECO:0000256" key="1">
    <source>
        <dbReference type="ARBA" id="ARBA00022448"/>
    </source>
</evidence>